<dbReference type="KEGG" id="reo:HUE58_03070"/>
<dbReference type="Proteomes" id="UP000509429">
    <property type="component" value="Chromosome"/>
</dbReference>
<dbReference type="Gene3D" id="3.40.50.1110">
    <property type="entry name" value="SGNH hydrolase"/>
    <property type="match status" value="1"/>
</dbReference>
<sequence length="131" mass="14723">MCYFLSLCFLLLNTCGEKPLNLIPPQSVILVFGDSLTFGKGVSKNNNYPAILSKLTRHKVINVDISGETTQGGLRRLGKVLAKHQPSLRTADFYQQLTDEYQLVFAKDLIKNLLSDQKYKSDLIDFNQLGL</sequence>
<organism evidence="1 2">
    <name type="scientific">Candidatus Ruthia endofausta</name>
    <dbReference type="NCBI Taxonomy" id="2738852"/>
    <lineage>
        <taxon>Bacteria</taxon>
        <taxon>Pseudomonadati</taxon>
        <taxon>Pseudomonadota</taxon>
        <taxon>Gammaproteobacteria</taxon>
        <taxon>Candidatus Pseudothioglobaceae</taxon>
        <taxon>Candidatus Ruthturnera</taxon>
    </lineage>
</organism>
<proteinExistence type="predicted"/>
<dbReference type="EMBL" id="CP054490">
    <property type="protein sequence ID" value="QKQ24142.1"/>
    <property type="molecule type" value="Genomic_DNA"/>
</dbReference>
<dbReference type="SUPFAM" id="SSF52266">
    <property type="entry name" value="SGNH hydrolase"/>
    <property type="match status" value="1"/>
</dbReference>
<keyword evidence="2" id="KW-1185">Reference proteome</keyword>
<accession>A0A6N0HP31</accession>
<dbReference type="InterPro" id="IPR036514">
    <property type="entry name" value="SGNH_hydro_sf"/>
</dbReference>
<evidence type="ECO:0000313" key="1">
    <source>
        <dbReference type="EMBL" id="QKQ24142.1"/>
    </source>
</evidence>
<reference evidence="1 2" key="1">
    <citation type="submission" date="2020-05" db="EMBL/GenBank/DDBJ databases">
        <title>Horizontal transmission and recombination maintain forever young bacterial symbiont genomes.</title>
        <authorList>
            <person name="Russell S.L."/>
            <person name="Pepper-Tunick E."/>
            <person name="Svedberg J."/>
            <person name="Byrne A."/>
            <person name="Ruelas Castillo J."/>
            <person name="Vollmers C."/>
            <person name="Beinart R.A."/>
            <person name="Corbett-Detig R."/>
        </authorList>
    </citation>
    <scope>NUCLEOTIDE SEQUENCE [LARGE SCALE GENOMIC DNA]</scope>
    <source>
        <strain evidence="1">JDF_Ridge</strain>
    </source>
</reference>
<dbReference type="AlphaFoldDB" id="A0A6N0HP31"/>
<dbReference type="RefSeq" id="WP_174605581.1">
    <property type="nucleotide sequence ID" value="NZ_CP054490.1"/>
</dbReference>
<protein>
    <submittedName>
        <fullName evidence="1">Uncharacterized protein</fullName>
    </submittedName>
</protein>
<gene>
    <name evidence="1" type="ORF">HUE58_03070</name>
</gene>
<evidence type="ECO:0000313" key="2">
    <source>
        <dbReference type="Proteomes" id="UP000509429"/>
    </source>
</evidence>
<dbReference type="GO" id="GO:0016788">
    <property type="term" value="F:hydrolase activity, acting on ester bonds"/>
    <property type="evidence" value="ECO:0007669"/>
    <property type="project" value="UniProtKB-ARBA"/>
</dbReference>
<name>A0A6N0HP31_9GAMM</name>